<evidence type="ECO:0000313" key="4">
    <source>
        <dbReference type="EMBL" id="KAF7177827.1"/>
    </source>
</evidence>
<evidence type="ECO:0000256" key="1">
    <source>
        <dbReference type="SAM" id="MobiDB-lite"/>
    </source>
</evidence>
<organism evidence="3 6">
    <name type="scientific">Aspergillus felis</name>
    <dbReference type="NCBI Taxonomy" id="1287682"/>
    <lineage>
        <taxon>Eukaryota</taxon>
        <taxon>Fungi</taxon>
        <taxon>Dikarya</taxon>
        <taxon>Ascomycota</taxon>
        <taxon>Pezizomycotina</taxon>
        <taxon>Eurotiomycetes</taxon>
        <taxon>Eurotiomycetidae</taxon>
        <taxon>Eurotiales</taxon>
        <taxon>Aspergillaceae</taxon>
        <taxon>Aspergillus</taxon>
        <taxon>Aspergillus subgen. Fumigati</taxon>
    </lineage>
</organism>
<dbReference type="Proteomes" id="UP000641853">
    <property type="component" value="Unassembled WGS sequence"/>
</dbReference>
<reference evidence="3" key="1">
    <citation type="submission" date="2020-06" db="EMBL/GenBank/DDBJ databases">
        <title>Draft genome sequences of strains closely related to Aspergillus parafelis and Aspergillus hiratsukae.</title>
        <authorList>
            <person name="Dos Santos R.A.C."/>
            <person name="Rivero-Menendez O."/>
            <person name="Steenwyk J.L."/>
            <person name="Mead M.E."/>
            <person name="Goldman G.H."/>
            <person name="Alastruey-Izquierdo A."/>
            <person name="Rokas A."/>
        </authorList>
    </citation>
    <scope>NUCLEOTIDE SEQUENCE</scope>
    <source>
        <strain evidence="3">CNM-CM5623</strain>
        <strain evidence="4">CNM-CM7691</strain>
    </source>
</reference>
<keyword evidence="5" id="KW-1185">Reference proteome</keyword>
<dbReference type="AlphaFoldDB" id="A0A8H6Q2R2"/>
<proteinExistence type="predicted"/>
<dbReference type="Proteomes" id="UP000654922">
    <property type="component" value="Unassembled WGS sequence"/>
</dbReference>
<keyword evidence="2" id="KW-0472">Membrane</keyword>
<dbReference type="EMBL" id="JACBAE010001327">
    <property type="protein sequence ID" value="KAF7164749.1"/>
    <property type="molecule type" value="Genomic_DNA"/>
</dbReference>
<sequence>MKEEETTPTIPASKPDEASVEPQLLSSKQKELAVALSSYVGFPERLMQKAGCYKYPFLFLVYLFAFLFGYYRTCQLVCAADTCYLQALFLYFLCFCFLALMAHRGAQRDAILRDAGEELLRGSLK</sequence>
<accession>A0A8H6Q2R2</accession>
<keyword evidence="2" id="KW-0812">Transmembrane</keyword>
<evidence type="ECO:0000313" key="6">
    <source>
        <dbReference type="Proteomes" id="UP000654922"/>
    </source>
</evidence>
<evidence type="ECO:0000313" key="5">
    <source>
        <dbReference type="Proteomes" id="UP000641853"/>
    </source>
</evidence>
<keyword evidence="2" id="KW-1133">Transmembrane helix</keyword>
<protein>
    <submittedName>
        <fullName evidence="3">Uncharacterized protein</fullName>
    </submittedName>
</protein>
<feature type="transmembrane region" description="Helical" evidence="2">
    <location>
        <begin position="55"/>
        <end position="72"/>
    </location>
</feature>
<feature type="region of interest" description="Disordered" evidence="1">
    <location>
        <begin position="1"/>
        <end position="23"/>
    </location>
</feature>
<comment type="caution">
    <text evidence="3">The sequence shown here is derived from an EMBL/GenBank/DDBJ whole genome shotgun (WGS) entry which is preliminary data.</text>
</comment>
<feature type="transmembrane region" description="Helical" evidence="2">
    <location>
        <begin position="84"/>
        <end position="103"/>
    </location>
</feature>
<evidence type="ECO:0000313" key="3">
    <source>
        <dbReference type="EMBL" id="KAF7164749.1"/>
    </source>
</evidence>
<gene>
    <name evidence="3" type="ORF">CNMCM5623_009131</name>
    <name evidence="4" type="ORF">CNMCM7691_006282</name>
</gene>
<name>A0A8H6Q2R2_9EURO</name>
<dbReference type="OrthoDB" id="4505817at2759"/>
<dbReference type="EMBL" id="JACBAG010001891">
    <property type="protein sequence ID" value="KAF7177827.1"/>
    <property type="molecule type" value="Genomic_DNA"/>
</dbReference>
<evidence type="ECO:0000256" key="2">
    <source>
        <dbReference type="SAM" id="Phobius"/>
    </source>
</evidence>